<organism evidence="2 3">
    <name type="scientific">Dryococelus australis</name>
    <dbReference type="NCBI Taxonomy" id="614101"/>
    <lineage>
        <taxon>Eukaryota</taxon>
        <taxon>Metazoa</taxon>
        <taxon>Ecdysozoa</taxon>
        <taxon>Arthropoda</taxon>
        <taxon>Hexapoda</taxon>
        <taxon>Insecta</taxon>
        <taxon>Pterygota</taxon>
        <taxon>Neoptera</taxon>
        <taxon>Polyneoptera</taxon>
        <taxon>Phasmatodea</taxon>
        <taxon>Verophasmatodea</taxon>
        <taxon>Anareolatae</taxon>
        <taxon>Phasmatidae</taxon>
        <taxon>Eurycanthinae</taxon>
        <taxon>Dryococelus</taxon>
    </lineage>
</organism>
<comment type="caution">
    <text evidence="2">The sequence shown here is derived from an EMBL/GenBank/DDBJ whole genome shotgun (WGS) entry which is preliminary data.</text>
</comment>
<name>A0ABQ9IDP9_9NEOP</name>
<keyword evidence="3" id="KW-1185">Reference proteome</keyword>
<protein>
    <submittedName>
        <fullName evidence="2">Uncharacterized protein</fullName>
    </submittedName>
</protein>
<evidence type="ECO:0000256" key="1">
    <source>
        <dbReference type="SAM" id="MobiDB-lite"/>
    </source>
</evidence>
<gene>
    <name evidence="2" type="ORF">PR048_007271</name>
</gene>
<feature type="region of interest" description="Disordered" evidence="1">
    <location>
        <begin position="453"/>
        <end position="500"/>
    </location>
</feature>
<evidence type="ECO:0000313" key="3">
    <source>
        <dbReference type="Proteomes" id="UP001159363"/>
    </source>
</evidence>
<evidence type="ECO:0000313" key="2">
    <source>
        <dbReference type="EMBL" id="KAJ8894607.1"/>
    </source>
</evidence>
<reference evidence="2 3" key="1">
    <citation type="submission" date="2023-02" db="EMBL/GenBank/DDBJ databases">
        <title>LHISI_Scaffold_Assembly.</title>
        <authorList>
            <person name="Stuart O.P."/>
            <person name="Cleave R."/>
            <person name="Magrath M.J.L."/>
            <person name="Mikheyev A.S."/>
        </authorList>
    </citation>
    <scope>NUCLEOTIDE SEQUENCE [LARGE SCALE GENOMIC DNA]</scope>
    <source>
        <strain evidence="2">Daus_M_001</strain>
        <tissue evidence="2">Leg muscle</tissue>
    </source>
</reference>
<dbReference type="EMBL" id="JARBHB010000002">
    <property type="protein sequence ID" value="KAJ8894607.1"/>
    <property type="molecule type" value="Genomic_DNA"/>
</dbReference>
<accession>A0ABQ9IDP9</accession>
<proteinExistence type="predicted"/>
<dbReference type="Proteomes" id="UP001159363">
    <property type="component" value="Chromosome 2"/>
</dbReference>
<sequence>MPAQDAKCARNAFRASERGLPDLRRDIPDLADIPPPPSSEMHSCHKPDLACLQAAIVPLPEISVVPLINQPTSRGAVGWCAADLRCGTLWVRVLGCGGIVGRLVYSRQGEPDSIPCGVTQGIFERGNRAGRCRWLAGFLGNLPFLPPLPSGAAPYSPRFTPIGSQDLDVENRPNISTHSLVSKHVQSSQKGSGFTVMQQPIDKRRRPELVLLALGVIATPPHFTVNRGEVESARNCGVGFIDDRGHELVCKCSKTGSWCNNQAAPNRANLTGITRCHCVPTRYLLPMRVKRGEYGAAPECNCGIVWHNSLVKKFGGSSLLESNSVLLGGRRAGPRWLSSSPDHLPPRQSWFYPRPGHSGFWHVGIVPDDTVGRGFSQRSPVSPTLSFLRCSIINSINLIGSQDLDVKSRLNILTLLACQCKLQFRGINRKLRIGNKTLLRVIEMSMEWSQNERAGINGISPRKPAGPASSSGNDSHTRKFGGDPAGDSARSDLVGGERANRSATAVPGAIEAVRLLVSHQGKSGSITGKFTPGFSHVGIVPEDAADRRLFSGISCCILASIHPHLISASSTPLPRC</sequence>